<organism evidence="5 6">
    <name type="scientific">Tritonibacter scottomollicae</name>
    <name type="common">Epibacterium scottomollicae</name>
    <dbReference type="NCBI Taxonomy" id="483013"/>
    <lineage>
        <taxon>Bacteria</taxon>
        <taxon>Pseudomonadati</taxon>
        <taxon>Pseudomonadota</taxon>
        <taxon>Alphaproteobacteria</taxon>
        <taxon>Rhodobacterales</taxon>
        <taxon>Paracoccaceae</taxon>
        <taxon>Tritonibacter</taxon>
    </lineage>
</organism>
<dbReference type="InterPro" id="IPR015422">
    <property type="entry name" value="PyrdxlP-dep_Trfase_small"/>
</dbReference>
<dbReference type="Gene3D" id="3.90.1150.10">
    <property type="entry name" value="Aspartate Aminotransferase, domain 1"/>
    <property type="match status" value="1"/>
</dbReference>
<keyword evidence="5" id="KW-0808">Transferase</keyword>
<dbReference type="Gene3D" id="3.40.640.10">
    <property type="entry name" value="Type I PLP-dependent aspartate aminotransferase-like (Major domain)"/>
    <property type="match status" value="1"/>
</dbReference>
<dbReference type="GO" id="GO:0008483">
    <property type="term" value="F:transaminase activity"/>
    <property type="evidence" value="ECO:0007669"/>
    <property type="project" value="UniProtKB-KW"/>
</dbReference>
<dbReference type="SUPFAM" id="SSF53383">
    <property type="entry name" value="PLP-dependent transferases"/>
    <property type="match status" value="1"/>
</dbReference>
<dbReference type="InterPro" id="IPR010111">
    <property type="entry name" value="Kynureninase"/>
</dbReference>
<dbReference type="Pfam" id="PF00266">
    <property type="entry name" value="Aminotran_5"/>
    <property type="match status" value="1"/>
</dbReference>
<dbReference type="RefSeq" id="WP_317385897.1">
    <property type="nucleotide sequence ID" value="NZ_CP136704.1"/>
</dbReference>
<reference evidence="5 6" key="1">
    <citation type="submission" date="2023-10" db="EMBL/GenBank/DDBJ databases">
        <title>Eight complete genome sequences of bacteria isolated from laboratory stock of Giant Kelp gametophytes.</title>
        <authorList>
            <person name="Tolentino B."/>
            <person name="Nuzhdin S."/>
        </authorList>
    </citation>
    <scope>NUCLEOTIDE SEQUENCE [LARGE SCALE GENOMIC DNA]</scope>
    <source>
        <strain evidence="5 6">LC.270.F.C4</strain>
    </source>
</reference>
<keyword evidence="3" id="KW-0663">Pyridoxal phosphate</keyword>
<dbReference type="PANTHER" id="PTHR14084">
    <property type="entry name" value="KYNURENINASE"/>
    <property type="match status" value="1"/>
</dbReference>
<dbReference type="InterPro" id="IPR015421">
    <property type="entry name" value="PyrdxlP-dep_Trfase_major"/>
</dbReference>
<keyword evidence="1" id="KW-0662">Pyridine nucleotide biosynthesis</keyword>
<proteinExistence type="predicted"/>
<evidence type="ECO:0000256" key="2">
    <source>
        <dbReference type="ARBA" id="ARBA00022801"/>
    </source>
</evidence>
<gene>
    <name evidence="5" type="ORF">R1T40_03585</name>
</gene>
<evidence type="ECO:0000313" key="5">
    <source>
        <dbReference type="EMBL" id="WOI33839.1"/>
    </source>
</evidence>
<dbReference type="InterPro" id="IPR015424">
    <property type="entry name" value="PyrdxlP-dep_Trfase"/>
</dbReference>
<name>A0ABZ0HGR1_TRISK</name>
<keyword evidence="5" id="KW-0032">Aminotransferase</keyword>
<feature type="domain" description="Aminotransferase class V" evidence="4">
    <location>
        <begin position="62"/>
        <end position="348"/>
    </location>
</feature>
<accession>A0ABZ0HGR1</accession>
<dbReference type="PANTHER" id="PTHR14084:SF0">
    <property type="entry name" value="KYNURENINASE"/>
    <property type="match status" value="1"/>
</dbReference>
<dbReference type="InterPro" id="IPR000192">
    <property type="entry name" value="Aminotrans_V_dom"/>
</dbReference>
<keyword evidence="6" id="KW-1185">Reference proteome</keyword>
<sequence>MSTLTGKGDAYLLYHSIGQYEGKRADMTAGLADFADVWSASNGDQWGDVLGKRQQFIDLWGQLIHAPKGTVTTTESVTTGLMAVIGALPEGTLRGKKVLVAEDGFPSLHFLLTGLSKRFGFTLATVPFRQGGQWVEAEDIMTEWDEDVALALLTWISSTSSHRLDIPQLVAHGRSMGSLIGVDLTQGAGLLPYDVTTPKIDFALSTSLKWMCGTPGAGIIYMDEDLLARSEPEMRGWFSQENPFSWALDAFAFADDARRLDSGTPSSVPAIASLPAMQWRMAQDSAVIAEENRALTTLLQAGLEDMGLRLASPSDPDQRGGSLMVTLPDHIQASGVVAALSERQIYVDNRSQILRMSPGVLTTEAGTARTITALRELVN</sequence>
<evidence type="ECO:0000256" key="3">
    <source>
        <dbReference type="ARBA" id="ARBA00022898"/>
    </source>
</evidence>
<dbReference type="EMBL" id="CP136704">
    <property type="protein sequence ID" value="WOI33839.1"/>
    <property type="molecule type" value="Genomic_DNA"/>
</dbReference>
<evidence type="ECO:0000259" key="4">
    <source>
        <dbReference type="Pfam" id="PF00266"/>
    </source>
</evidence>
<evidence type="ECO:0000313" key="6">
    <source>
        <dbReference type="Proteomes" id="UP001302666"/>
    </source>
</evidence>
<dbReference type="Proteomes" id="UP001302666">
    <property type="component" value="Chromosome"/>
</dbReference>
<protein>
    <submittedName>
        <fullName evidence="5">Aminotransferase class V-fold PLP-dependent enzyme</fullName>
    </submittedName>
</protein>
<evidence type="ECO:0000256" key="1">
    <source>
        <dbReference type="ARBA" id="ARBA00022642"/>
    </source>
</evidence>
<keyword evidence="2" id="KW-0378">Hydrolase</keyword>